<evidence type="ECO:0000313" key="1">
    <source>
        <dbReference type="EMBL" id="KDP21983.1"/>
    </source>
</evidence>
<gene>
    <name evidence="1" type="ORF">JCGZ_03138</name>
</gene>
<proteinExistence type="predicted"/>
<name>A0A067JGP9_JATCU</name>
<sequence length="118" mass="12812">MPVSTIRTVGAPPGMASSEMRHFGRVRSLNGLILKGNANFDDPDSRHGMKLRETVPSASDSISLQSDLLGYLCWSTIEVKLRYLILHATCFFVKCNHGSIVIGEAANAKSEDSEETAS</sequence>
<dbReference type="AlphaFoldDB" id="A0A067JGP9"/>
<accession>A0A067JGP9</accession>
<evidence type="ECO:0000313" key="2">
    <source>
        <dbReference type="Proteomes" id="UP000027138"/>
    </source>
</evidence>
<dbReference type="EMBL" id="KK915514">
    <property type="protein sequence ID" value="KDP21983.1"/>
    <property type="molecule type" value="Genomic_DNA"/>
</dbReference>
<organism evidence="1 2">
    <name type="scientific">Jatropha curcas</name>
    <name type="common">Barbados nut</name>
    <dbReference type="NCBI Taxonomy" id="180498"/>
    <lineage>
        <taxon>Eukaryota</taxon>
        <taxon>Viridiplantae</taxon>
        <taxon>Streptophyta</taxon>
        <taxon>Embryophyta</taxon>
        <taxon>Tracheophyta</taxon>
        <taxon>Spermatophyta</taxon>
        <taxon>Magnoliopsida</taxon>
        <taxon>eudicotyledons</taxon>
        <taxon>Gunneridae</taxon>
        <taxon>Pentapetalae</taxon>
        <taxon>rosids</taxon>
        <taxon>fabids</taxon>
        <taxon>Malpighiales</taxon>
        <taxon>Euphorbiaceae</taxon>
        <taxon>Crotonoideae</taxon>
        <taxon>Jatropheae</taxon>
        <taxon>Jatropha</taxon>
    </lineage>
</organism>
<reference evidence="1 2" key="1">
    <citation type="journal article" date="2014" name="PLoS ONE">
        <title>Global Analysis of Gene Expression Profiles in Physic Nut (Jatropha curcas L.) Seedlings Exposed to Salt Stress.</title>
        <authorList>
            <person name="Zhang L."/>
            <person name="Zhang C."/>
            <person name="Wu P."/>
            <person name="Chen Y."/>
            <person name="Li M."/>
            <person name="Jiang H."/>
            <person name="Wu G."/>
        </authorList>
    </citation>
    <scope>NUCLEOTIDE SEQUENCE [LARGE SCALE GENOMIC DNA]</scope>
    <source>
        <strain evidence="2">cv. GZQX0401</strain>
        <tissue evidence="1">Young leaves</tissue>
    </source>
</reference>
<protein>
    <submittedName>
        <fullName evidence="1">Uncharacterized protein</fullName>
    </submittedName>
</protein>
<dbReference type="Proteomes" id="UP000027138">
    <property type="component" value="Unassembled WGS sequence"/>
</dbReference>
<keyword evidence="2" id="KW-1185">Reference proteome</keyword>